<evidence type="ECO:0000313" key="5">
    <source>
        <dbReference type="EMBL" id="HIV04805.1"/>
    </source>
</evidence>
<name>A0A9D1NKX4_9BACT</name>
<dbReference type="Pfam" id="PF04984">
    <property type="entry name" value="Phage_sheath_1"/>
    <property type="match status" value="1"/>
</dbReference>
<comment type="caution">
    <text evidence="5">The sequence shown here is derived from an EMBL/GenBank/DDBJ whole genome shotgun (WGS) entry which is preliminary data.</text>
</comment>
<feature type="domain" description="Tail sheath protein C-terminal" evidence="3">
    <location>
        <begin position="267"/>
        <end position="363"/>
    </location>
</feature>
<dbReference type="EMBL" id="DVOG01000177">
    <property type="protein sequence ID" value="HIV04805.1"/>
    <property type="molecule type" value="Genomic_DNA"/>
</dbReference>
<dbReference type="PANTHER" id="PTHR35861:SF1">
    <property type="entry name" value="PHAGE TAIL SHEATH PROTEIN"/>
    <property type="match status" value="1"/>
</dbReference>
<gene>
    <name evidence="5" type="ORF">IAC75_06660</name>
</gene>
<dbReference type="Gene3D" id="3.40.50.11780">
    <property type="match status" value="1"/>
</dbReference>
<evidence type="ECO:0000256" key="1">
    <source>
        <dbReference type="ARBA" id="ARBA00008005"/>
    </source>
</evidence>
<dbReference type="PANTHER" id="PTHR35861">
    <property type="match status" value="1"/>
</dbReference>
<proteinExistence type="inferred from homology"/>
<dbReference type="InterPro" id="IPR020287">
    <property type="entry name" value="Tail_sheath_C"/>
</dbReference>
<dbReference type="Pfam" id="PF22671">
    <property type="entry name" value="Gp18_domIII_N"/>
    <property type="match status" value="1"/>
</dbReference>
<evidence type="ECO:0000259" key="4">
    <source>
        <dbReference type="Pfam" id="PF22671"/>
    </source>
</evidence>
<reference evidence="5" key="2">
    <citation type="journal article" date="2021" name="PeerJ">
        <title>Extensive microbial diversity within the chicken gut microbiome revealed by metagenomics and culture.</title>
        <authorList>
            <person name="Gilroy R."/>
            <person name="Ravi A."/>
            <person name="Getino M."/>
            <person name="Pursley I."/>
            <person name="Horton D.L."/>
            <person name="Alikhan N.F."/>
            <person name="Baker D."/>
            <person name="Gharbi K."/>
            <person name="Hall N."/>
            <person name="Watson M."/>
            <person name="Adriaenssens E.M."/>
            <person name="Foster-Nyarko E."/>
            <person name="Jarju S."/>
            <person name="Secka A."/>
            <person name="Antonio M."/>
            <person name="Oren A."/>
            <person name="Chaudhuri R.R."/>
            <person name="La Ragione R."/>
            <person name="Hildebrand F."/>
            <person name="Pallen M.J."/>
        </authorList>
    </citation>
    <scope>NUCLEOTIDE SEQUENCE</scope>
    <source>
        <strain evidence="5">10669</strain>
    </source>
</reference>
<dbReference type="Pfam" id="PF17482">
    <property type="entry name" value="Phage_sheath_1C"/>
    <property type="match status" value="1"/>
</dbReference>
<dbReference type="InterPro" id="IPR052042">
    <property type="entry name" value="Tail_sheath_structural"/>
</dbReference>
<evidence type="ECO:0000313" key="6">
    <source>
        <dbReference type="Proteomes" id="UP000886812"/>
    </source>
</evidence>
<dbReference type="InterPro" id="IPR054564">
    <property type="entry name" value="Gp18_domIII_N"/>
</dbReference>
<reference evidence="5" key="1">
    <citation type="submission" date="2020-10" db="EMBL/GenBank/DDBJ databases">
        <authorList>
            <person name="Gilroy R."/>
        </authorList>
    </citation>
    <scope>NUCLEOTIDE SEQUENCE</scope>
    <source>
        <strain evidence="5">10669</strain>
    </source>
</reference>
<accession>A0A9D1NKX4</accession>
<dbReference type="Proteomes" id="UP000886812">
    <property type="component" value="Unassembled WGS sequence"/>
</dbReference>
<feature type="domain" description="Tail sheath protein subtilisin-like" evidence="2">
    <location>
        <begin position="100"/>
        <end position="265"/>
    </location>
</feature>
<dbReference type="AlphaFoldDB" id="A0A9D1NKX4"/>
<evidence type="ECO:0000259" key="2">
    <source>
        <dbReference type="Pfam" id="PF04984"/>
    </source>
</evidence>
<protein>
    <submittedName>
        <fullName evidence="5">Phage tail sheath subtilisin-like domain-containing protein</fullName>
    </submittedName>
</protein>
<sequence length="378" mass="39906">MSYNHGVKINETDTGAQAISTVGGSVIGIVGTAPEADAETFPLGAPVMVAASKSKAAKLGAAGTLLSALNHIFAQAGAQVVVVRVEDAGEGEEAQTKANVIKGADALLAAEAATGYVPRLLIAPGFSQDKAVADALVSAAEKLSAVVFADCPGTTQEEAFAYKEEFGSDRLMLLFPQATYFDAETAADALAPLSPLAAGLQVKVDSEKGFWWSLSNQTLNGITGTTPLIDFRNGDATCTANMLNEKQISTVIRRDGFRFWGSRTCSSGTTFAFLPVRRTSDMINLSIQDACLEFIDRPICKATLDAVVDSVNAYLRTLVSQGAILGGECFVDEDMNPASELAQGKVRFSYRFTPPAPMEDMQFDSATVTDYYDAVFGA</sequence>
<evidence type="ECO:0000259" key="3">
    <source>
        <dbReference type="Pfam" id="PF17482"/>
    </source>
</evidence>
<dbReference type="InterPro" id="IPR035089">
    <property type="entry name" value="Phage_sheath_subtilisin"/>
</dbReference>
<feature type="domain" description="Tail sheath protein Gp18-like" evidence="4">
    <location>
        <begin position="26"/>
        <end position="85"/>
    </location>
</feature>
<organism evidence="5 6">
    <name type="scientific">Candidatus Spyradosoma merdigallinarum</name>
    <dbReference type="NCBI Taxonomy" id="2840950"/>
    <lineage>
        <taxon>Bacteria</taxon>
        <taxon>Pseudomonadati</taxon>
        <taxon>Verrucomicrobiota</taxon>
        <taxon>Opitutia</taxon>
        <taxon>Opitutia incertae sedis</taxon>
        <taxon>Candidatus Spyradosoma</taxon>
    </lineage>
</organism>
<comment type="similarity">
    <text evidence="1">Belongs to the myoviridae tail sheath protein family.</text>
</comment>